<dbReference type="PANTHER" id="PTHR33734">
    <property type="entry name" value="LYSM DOMAIN-CONTAINING GPI-ANCHORED PROTEIN 2"/>
    <property type="match status" value="1"/>
</dbReference>
<accession>A0A0B0I911</accession>
<keyword evidence="5" id="KW-1185">Reference proteome</keyword>
<dbReference type="Gene3D" id="3.40.80.10">
    <property type="entry name" value="Peptidoglycan recognition protein-like"/>
    <property type="match status" value="1"/>
</dbReference>
<comment type="caution">
    <text evidence="4">The sequence shown here is derived from an EMBL/GenBank/DDBJ whole genome shotgun (WGS) entry which is preliminary data.</text>
</comment>
<dbReference type="eggNOG" id="COG1388">
    <property type="taxonomic scope" value="Bacteria"/>
</dbReference>
<dbReference type="Proteomes" id="UP000030832">
    <property type="component" value="Unassembled WGS sequence"/>
</dbReference>
<proteinExistence type="predicted"/>
<dbReference type="PROSITE" id="PS51782">
    <property type="entry name" value="LYSM"/>
    <property type="match status" value="1"/>
</dbReference>
<dbReference type="InterPro" id="IPR018392">
    <property type="entry name" value="LysM"/>
</dbReference>
<evidence type="ECO:0000256" key="1">
    <source>
        <dbReference type="ARBA" id="ARBA00030881"/>
    </source>
</evidence>
<name>A0A0B0I911_9BACI</name>
<dbReference type="CDD" id="cd00118">
    <property type="entry name" value="LysM"/>
    <property type="match status" value="1"/>
</dbReference>
<dbReference type="InterPro" id="IPR002502">
    <property type="entry name" value="Amidase_domain"/>
</dbReference>
<reference evidence="4 5" key="1">
    <citation type="submission" date="2014-09" db="EMBL/GenBank/DDBJ databases">
        <title>Genome sequencing and annotation of Bacillus Okhensis strain Kh10-101T.</title>
        <authorList>
            <person name="Prakash J.S."/>
        </authorList>
    </citation>
    <scope>NUCLEOTIDE SEQUENCE [LARGE SCALE GENOMIC DNA]</scope>
    <source>
        <strain evidence="5">Kh10-101T</strain>
    </source>
</reference>
<evidence type="ECO:0000313" key="4">
    <source>
        <dbReference type="EMBL" id="KHF38983.1"/>
    </source>
</evidence>
<dbReference type="InterPro" id="IPR036779">
    <property type="entry name" value="LysM_dom_sf"/>
</dbReference>
<dbReference type="Pfam" id="PF01476">
    <property type="entry name" value="LysM"/>
    <property type="match status" value="2"/>
</dbReference>
<protein>
    <recommendedName>
        <fullName evidence="2">Autolysin</fullName>
    </recommendedName>
    <alternativeName>
        <fullName evidence="1">Cell wall hydrolase</fullName>
    </alternativeName>
</protein>
<organism evidence="4 5">
    <name type="scientific">Halalkalibacter okhensis</name>
    <dbReference type="NCBI Taxonomy" id="333138"/>
    <lineage>
        <taxon>Bacteria</taxon>
        <taxon>Bacillati</taxon>
        <taxon>Bacillota</taxon>
        <taxon>Bacilli</taxon>
        <taxon>Bacillales</taxon>
        <taxon>Bacillaceae</taxon>
        <taxon>Halalkalibacter</taxon>
    </lineage>
</organism>
<feature type="domain" description="LysM" evidence="3">
    <location>
        <begin position="33"/>
        <end position="76"/>
    </location>
</feature>
<dbReference type="GO" id="GO:0008745">
    <property type="term" value="F:N-acetylmuramoyl-L-alanine amidase activity"/>
    <property type="evidence" value="ECO:0007669"/>
    <property type="project" value="InterPro"/>
</dbReference>
<dbReference type="InterPro" id="IPR036505">
    <property type="entry name" value="Amidase/PGRP_sf"/>
</dbReference>
<evidence type="ECO:0000256" key="2">
    <source>
        <dbReference type="ARBA" id="ARBA00032390"/>
    </source>
</evidence>
<dbReference type="GO" id="GO:0009253">
    <property type="term" value="P:peptidoglycan catabolic process"/>
    <property type="evidence" value="ECO:0007669"/>
    <property type="project" value="InterPro"/>
</dbReference>
<dbReference type="SUPFAM" id="SSF55846">
    <property type="entry name" value="N-acetylmuramoyl-L-alanine amidase-like"/>
    <property type="match status" value="1"/>
</dbReference>
<evidence type="ECO:0000313" key="5">
    <source>
        <dbReference type="Proteomes" id="UP000030832"/>
    </source>
</evidence>
<dbReference type="STRING" id="333138.LQ50_18280"/>
<evidence type="ECO:0000259" key="3">
    <source>
        <dbReference type="PROSITE" id="PS51782"/>
    </source>
</evidence>
<dbReference type="eggNOG" id="COG3103">
    <property type="taxonomic scope" value="Bacteria"/>
</dbReference>
<sequence>MANQFDTTIEELKLTNGLQSDSLFIDQKLWVPAIHEVTAGDTLQEIASMYHSSVETIKKVNGLPSDELYTGQILKVTPKKLTMQGQHILMTKEDFKDWLSNNQFNRDIRIIQQHHTWLPSYRQFKGANHFQMLQSMESFHKKEMGWNNIAQNITTFPDGKVAVSRPFNLAPEGSIGPKANSVGLTIENIGNFDLGHDVMTKEQQDTIVYITALLCIKFGLTPSIDSITYHHWWNLQTKERVLDNGPDYNVKTCPGSNFFGGNSTNDAIKHFYPLVSQKINEILATME</sequence>
<gene>
    <name evidence="4" type="ORF">LQ50_18280</name>
</gene>
<dbReference type="SUPFAM" id="SSF54106">
    <property type="entry name" value="LysM domain"/>
    <property type="match status" value="1"/>
</dbReference>
<dbReference type="Gene3D" id="3.10.350.10">
    <property type="entry name" value="LysM domain"/>
    <property type="match status" value="1"/>
</dbReference>
<dbReference type="EMBL" id="JRJU01000026">
    <property type="protein sequence ID" value="KHF38983.1"/>
    <property type="molecule type" value="Genomic_DNA"/>
</dbReference>
<dbReference type="PANTHER" id="PTHR33734:SF22">
    <property type="entry name" value="MEMBRANE-BOUND LYTIC MUREIN TRANSGLYCOSYLASE D"/>
    <property type="match status" value="1"/>
</dbReference>
<dbReference type="SMART" id="SM00257">
    <property type="entry name" value="LysM"/>
    <property type="match status" value="2"/>
</dbReference>
<dbReference type="AlphaFoldDB" id="A0A0B0I911"/>
<dbReference type="Pfam" id="PF01510">
    <property type="entry name" value="Amidase_2"/>
    <property type="match status" value="1"/>
</dbReference>